<feature type="region of interest" description="Disordered" evidence="1">
    <location>
        <begin position="138"/>
        <end position="158"/>
    </location>
</feature>
<dbReference type="PANTHER" id="PTHR24104">
    <property type="entry name" value="E3 UBIQUITIN-PROTEIN LIGASE NHLRC1-RELATED"/>
    <property type="match status" value="1"/>
</dbReference>
<proteinExistence type="predicted"/>
<evidence type="ECO:0000313" key="6">
    <source>
        <dbReference type="Proteomes" id="UP000663868"/>
    </source>
</evidence>
<comment type="caution">
    <text evidence="4">The sequence shown here is derived from an EMBL/GenBank/DDBJ whole genome shotgun (WGS) entry which is preliminary data.</text>
</comment>
<dbReference type="EMBL" id="CAJNOE010000616">
    <property type="protein sequence ID" value="CAF1289953.1"/>
    <property type="molecule type" value="Genomic_DNA"/>
</dbReference>
<dbReference type="Proteomes" id="UP000663891">
    <property type="component" value="Unassembled WGS sequence"/>
</dbReference>
<dbReference type="PANTHER" id="PTHR24104:SF25">
    <property type="entry name" value="PROTEIN LIN-41"/>
    <property type="match status" value="1"/>
</dbReference>
<dbReference type="Proteomes" id="UP000663860">
    <property type="component" value="Unassembled WGS sequence"/>
</dbReference>
<evidence type="ECO:0000256" key="1">
    <source>
        <dbReference type="SAM" id="MobiDB-lite"/>
    </source>
</evidence>
<dbReference type="Gene3D" id="2.120.10.30">
    <property type="entry name" value="TolB, C-terminal domain"/>
    <property type="match status" value="1"/>
</dbReference>
<dbReference type="InterPro" id="IPR050952">
    <property type="entry name" value="TRIM-NHL_E3_ligases"/>
</dbReference>
<dbReference type="GO" id="GO:0000209">
    <property type="term" value="P:protein polyubiquitination"/>
    <property type="evidence" value="ECO:0007669"/>
    <property type="project" value="TreeGrafter"/>
</dbReference>
<accession>A0A818Y8D5</accession>
<organism evidence="4 6">
    <name type="scientific">Adineta steineri</name>
    <dbReference type="NCBI Taxonomy" id="433720"/>
    <lineage>
        <taxon>Eukaryota</taxon>
        <taxon>Metazoa</taxon>
        <taxon>Spiralia</taxon>
        <taxon>Gnathifera</taxon>
        <taxon>Rotifera</taxon>
        <taxon>Eurotatoria</taxon>
        <taxon>Bdelloidea</taxon>
        <taxon>Adinetida</taxon>
        <taxon>Adinetidae</taxon>
        <taxon>Adineta</taxon>
    </lineage>
</organism>
<dbReference type="GO" id="GO:0043161">
    <property type="term" value="P:proteasome-mediated ubiquitin-dependent protein catabolic process"/>
    <property type="evidence" value="ECO:0007669"/>
    <property type="project" value="TreeGrafter"/>
</dbReference>
<dbReference type="EMBL" id="CAJOAY010003840">
    <property type="protein sequence ID" value="CAF4042484.1"/>
    <property type="molecule type" value="Genomic_DNA"/>
</dbReference>
<dbReference type="EMBL" id="CAJNON010000626">
    <property type="protein sequence ID" value="CAF1338003.1"/>
    <property type="molecule type" value="Genomic_DNA"/>
</dbReference>
<name>A0A818Y8D5_9BILA</name>
<dbReference type="CDD" id="cd05819">
    <property type="entry name" value="NHL"/>
    <property type="match status" value="1"/>
</dbReference>
<reference evidence="4" key="1">
    <citation type="submission" date="2021-02" db="EMBL/GenBank/DDBJ databases">
        <authorList>
            <person name="Nowell W R."/>
        </authorList>
    </citation>
    <scope>NUCLEOTIDE SEQUENCE</scope>
</reference>
<evidence type="ECO:0000313" key="4">
    <source>
        <dbReference type="EMBL" id="CAF3751026.1"/>
    </source>
</evidence>
<dbReference type="Proteomes" id="UP000663868">
    <property type="component" value="Unassembled WGS sequence"/>
</dbReference>
<dbReference type="GO" id="GO:0061630">
    <property type="term" value="F:ubiquitin protein ligase activity"/>
    <property type="evidence" value="ECO:0007669"/>
    <property type="project" value="TreeGrafter"/>
</dbReference>
<protein>
    <submittedName>
        <fullName evidence="4">Uncharacterized protein</fullName>
    </submittedName>
</protein>
<dbReference type="AlphaFoldDB" id="A0A818Y8D5"/>
<evidence type="ECO:0000313" key="3">
    <source>
        <dbReference type="EMBL" id="CAF1338003.1"/>
    </source>
</evidence>
<dbReference type="GO" id="GO:0008270">
    <property type="term" value="F:zinc ion binding"/>
    <property type="evidence" value="ECO:0007669"/>
    <property type="project" value="UniProtKB-KW"/>
</dbReference>
<dbReference type="SUPFAM" id="SSF101898">
    <property type="entry name" value="NHL repeat"/>
    <property type="match status" value="1"/>
</dbReference>
<evidence type="ECO:0000313" key="2">
    <source>
        <dbReference type="EMBL" id="CAF1289953.1"/>
    </source>
</evidence>
<dbReference type="Proteomes" id="UP000663881">
    <property type="component" value="Unassembled WGS sequence"/>
</dbReference>
<dbReference type="InterPro" id="IPR011042">
    <property type="entry name" value="6-blade_b-propeller_TolB-like"/>
</dbReference>
<evidence type="ECO:0000313" key="5">
    <source>
        <dbReference type="EMBL" id="CAF4042484.1"/>
    </source>
</evidence>
<dbReference type="EMBL" id="CAJOBB010000785">
    <property type="protein sequence ID" value="CAF3751026.1"/>
    <property type="molecule type" value="Genomic_DNA"/>
</dbReference>
<gene>
    <name evidence="2" type="ORF">IZO911_LOCUS33454</name>
    <name evidence="4" type="ORF">KXQ929_LOCUS14239</name>
    <name evidence="5" type="ORF">OKA104_LOCUS32269</name>
    <name evidence="3" type="ORF">VCS650_LOCUS33062</name>
</gene>
<sequence>MTGGNKKNELNQLNFPRFVFVDEERLVYISDTFKHRAMKWRRDAKEGTVMAGGNGEGGNLNQLYRPQGVIVDYLGQIYVADRGNDRIMRWCEGKGEVAVGGNGKENQLHSPRGLSFDDEKNFYAVDLGNNRIEMLSIPDNPQPLSKRKQKAKVKSDQKGKLIEKIDTIQTNIEPSCENSPCLEEEINWITISRKLSKHKSTPISSALINTK</sequence>